<evidence type="ECO:0000313" key="1">
    <source>
        <dbReference type="EMBL" id="KFU79384.1"/>
    </source>
</evidence>
<protein>
    <recommendedName>
        <fullName evidence="3">Tetratricopeptide repeat protein</fullName>
    </recommendedName>
</protein>
<evidence type="ECO:0008006" key="3">
    <source>
        <dbReference type="Google" id="ProtNLM"/>
    </source>
</evidence>
<reference evidence="1 2" key="1">
    <citation type="journal article" date="2014" name="Genome Announc.">
        <title>Draft Genome Sequence of Amycolatopsis lurida NRRL 2430, Producer of the Glycopeptide Family Antibiotic Ristocetin.</title>
        <authorList>
            <person name="Kwun M.J."/>
            <person name="Hong H.J."/>
        </authorList>
    </citation>
    <scope>NUCLEOTIDE SEQUENCE [LARGE SCALE GENOMIC DNA]</scope>
    <source>
        <strain evidence="1 2">NRRL 2430</strain>
    </source>
</reference>
<name>A0A2P2FRN0_AMYLU</name>
<comment type="caution">
    <text evidence="1">The sequence shown here is derived from an EMBL/GenBank/DDBJ whole genome shotgun (WGS) entry which is preliminary data.</text>
</comment>
<proteinExistence type="predicted"/>
<accession>A0A2P2FRN0</accession>
<dbReference type="InterPro" id="IPR011990">
    <property type="entry name" value="TPR-like_helical_dom_sf"/>
</dbReference>
<gene>
    <name evidence="1" type="ORF">BB31_20915</name>
</gene>
<dbReference type="Gene3D" id="1.25.40.10">
    <property type="entry name" value="Tetratricopeptide repeat domain"/>
    <property type="match status" value="1"/>
</dbReference>
<evidence type="ECO:0000313" key="2">
    <source>
        <dbReference type="Proteomes" id="UP000256220"/>
    </source>
</evidence>
<dbReference type="SUPFAM" id="SSF48452">
    <property type="entry name" value="TPR-like"/>
    <property type="match status" value="1"/>
</dbReference>
<dbReference type="Proteomes" id="UP000256220">
    <property type="component" value="Unassembled WGS sequence"/>
</dbReference>
<dbReference type="AlphaFoldDB" id="A0A2P2FRN0"/>
<organism evidence="1 2">
    <name type="scientific">Amycolatopsis lurida NRRL 2430</name>
    <dbReference type="NCBI Taxonomy" id="1460371"/>
    <lineage>
        <taxon>Bacteria</taxon>
        <taxon>Bacillati</taxon>
        <taxon>Actinomycetota</taxon>
        <taxon>Actinomycetes</taxon>
        <taxon>Pseudonocardiales</taxon>
        <taxon>Pseudonocardiaceae</taxon>
        <taxon>Amycolatopsis</taxon>
    </lineage>
</organism>
<keyword evidence="2" id="KW-1185">Reference proteome</keyword>
<dbReference type="EMBL" id="JFBM01000018">
    <property type="protein sequence ID" value="KFU79384.1"/>
    <property type="molecule type" value="Genomic_DNA"/>
</dbReference>
<dbReference type="RefSeq" id="WP_241783665.1">
    <property type="nucleotide sequence ID" value="NZ_JFBM01000018.1"/>
</dbReference>
<sequence>MPGATAADLAYTSGDFLEAVQGYRRELATDPDRPNSLVGLGLALAARGPHPAARALLHCPELVRAVHRSLRAVPRPPTVEQLAAWIGQLVPG</sequence>